<keyword evidence="3" id="KW-1003">Cell membrane</keyword>
<comment type="caution">
    <text evidence="9">The sequence shown here is derived from an EMBL/GenBank/DDBJ whole genome shotgun (WGS) entry which is preliminary data.</text>
</comment>
<evidence type="ECO:0000313" key="10">
    <source>
        <dbReference type="Proteomes" id="UP000271624"/>
    </source>
</evidence>
<dbReference type="GO" id="GO:0005886">
    <property type="term" value="C:plasma membrane"/>
    <property type="evidence" value="ECO:0007669"/>
    <property type="project" value="UniProtKB-SubCell"/>
</dbReference>
<dbReference type="Pfam" id="PF01757">
    <property type="entry name" value="Acyl_transf_3"/>
    <property type="match status" value="1"/>
</dbReference>
<feature type="transmembrane region" description="Helical" evidence="7">
    <location>
        <begin position="153"/>
        <end position="171"/>
    </location>
</feature>
<evidence type="ECO:0000256" key="2">
    <source>
        <dbReference type="ARBA" id="ARBA00007400"/>
    </source>
</evidence>
<dbReference type="GO" id="GO:0009246">
    <property type="term" value="P:enterobacterial common antigen biosynthetic process"/>
    <property type="evidence" value="ECO:0007669"/>
    <property type="project" value="TreeGrafter"/>
</dbReference>
<comment type="subcellular location">
    <subcellularLocation>
        <location evidence="1">Cell membrane</location>
        <topology evidence="1">Multi-pass membrane protein</topology>
    </subcellularLocation>
</comment>
<sequence>MAWFFLKEGTSEHLWFLKALISVYLLFPFIKEFYDVPGRKLLKLFCCIVFVFSFGNLFLINLLNSAKFVFGSNYLNDNSFDFFPMVNPFGNYSYTLFYFIVGAVLSEKIKSNKINVSTKVLVTSFFTALFALFLYGVLMTVSSNTFYDTVWNGYYSIMTLIMSASTFVFFSKLTYANDKVNNCLTIIGASTLGIYLVHRFVGAVTIPYFRGLILSNGLVLNIIYGLLLVLGSLLIVLLLKKLPLLRKIVNI</sequence>
<feature type="transmembrane region" description="Helical" evidence="7">
    <location>
        <begin position="89"/>
        <end position="106"/>
    </location>
</feature>
<dbReference type="PANTHER" id="PTHR40074:SF2">
    <property type="entry name" value="O-ACETYLTRANSFERASE WECH"/>
    <property type="match status" value="1"/>
</dbReference>
<feature type="transmembrane region" description="Helical" evidence="7">
    <location>
        <begin position="13"/>
        <end position="30"/>
    </location>
</feature>
<keyword evidence="4 7" id="KW-0812">Transmembrane</keyword>
<keyword evidence="6 7" id="KW-0472">Membrane</keyword>
<dbReference type="InterPro" id="IPR002656">
    <property type="entry name" value="Acyl_transf_3_dom"/>
</dbReference>
<evidence type="ECO:0000256" key="7">
    <source>
        <dbReference type="SAM" id="Phobius"/>
    </source>
</evidence>
<feature type="domain" description="Acyltransferase 3" evidence="8">
    <location>
        <begin position="3"/>
        <end position="239"/>
    </location>
</feature>
<keyword evidence="10" id="KW-1185">Reference proteome</keyword>
<feature type="transmembrane region" description="Helical" evidence="7">
    <location>
        <begin position="118"/>
        <end position="141"/>
    </location>
</feature>
<evidence type="ECO:0000256" key="6">
    <source>
        <dbReference type="ARBA" id="ARBA00023136"/>
    </source>
</evidence>
<feature type="transmembrane region" description="Helical" evidence="7">
    <location>
        <begin position="183"/>
        <end position="206"/>
    </location>
</feature>
<dbReference type="Proteomes" id="UP000271624">
    <property type="component" value="Unassembled WGS sequence"/>
</dbReference>
<accession>A0A433UP96</accession>
<dbReference type="GO" id="GO:0016413">
    <property type="term" value="F:O-acetyltransferase activity"/>
    <property type="evidence" value="ECO:0007669"/>
    <property type="project" value="TreeGrafter"/>
</dbReference>
<dbReference type="PANTHER" id="PTHR40074">
    <property type="entry name" value="O-ACETYLTRANSFERASE WECH"/>
    <property type="match status" value="1"/>
</dbReference>
<evidence type="ECO:0000256" key="3">
    <source>
        <dbReference type="ARBA" id="ARBA00022475"/>
    </source>
</evidence>
<evidence type="ECO:0000256" key="1">
    <source>
        <dbReference type="ARBA" id="ARBA00004651"/>
    </source>
</evidence>
<organism evidence="9 10">
    <name type="scientific">Dulcicalothrix desertica PCC 7102</name>
    <dbReference type="NCBI Taxonomy" id="232991"/>
    <lineage>
        <taxon>Bacteria</taxon>
        <taxon>Bacillati</taxon>
        <taxon>Cyanobacteriota</taxon>
        <taxon>Cyanophyceae</taxon>
        <taxon>Nostocales</taxon>
        <taxon>Calotrichaceae</taxon>
        <taxon>Dulcicalothrix</taxon>
    </lineage>
</organism>
<dbReference type="EMBL" id="RSCL01000040">
    <property type="protein sequence ID" value="RUS95622.1"/>
    <property type="molecule type" value="Genomic_DNA"/>
</dbReference>
<evidence type="ECO:0000313" key="9">
    <source>
        <dbReference type="EMBL" id="RUS95622.1"/>
    </source>
</evidence>
<feature type="transmembrane region" description="Helical" evidence="7">
    <location>
        <begin position="42"/>
        <end position="63"/>
    </location>
</feature>
<proteinExistence type="inferred from homology"/>
<reference evidence="9" key="1">
    <citation type="submission" date="2018-12" db="EMBL/GenBank/DDBJ databases">
        <authorList>
            <person name="Will S."/>
            <person name="Neumann-Schaal M."/>
            <person name="Henke P."/>
        </authorList>
    </citation>
    <scope>NUCLEOTIDE SEQUENCE</scope>
    <source>
        <strain evidence="9">PCC 7102</strain>
    </source>
</reference>
<feature type="transmembrane region" description="Helical" evidence="7">
    <location>
        <begin position="218"/>
        <end position="239"/>
    </location>
</feature>
<protein>
    <recommendedName>
        <fullName evidence="8">Acyltransferase 3 domain-containing protein</fullName>
    </recommendedName>
</protein>
<reference evidence="9" key="2">
    <citation type="journal article" date="2019" name="Genome Biol. Evol.">
        <title>Day and night: Metabolic profiles and evolutionary relationships of six axenic non-marine cyanobacteria.</title>
        <authorList>
            <person name="Will S.E."/>
            <person name="Henke P."/>
            <person name="Boedeker C."/>
            <person name="Huang S."/>
            <person name="Brinkmann H."/>
            <person name="Rohde M."/>
            <person name="Jarek M."/>
            <person name="Friedl T."/>
            <person name="Seufert S."/>
            <person name="Schumacher M."/>
            <person name="Overmann J."/>
            <person name="Neumann-Schaal M."/>
            <person name="Petersen J."/>
        </authorList>
    </citation>
    <scope>NUCLEOTIDE SEQUENCE [LARGE SCALE GENOMIC DNA]</scope>
    <source>
        <strain evidence="9">PCC 7102</strain>
    </source>
</reference>
<dbReference type="AlphaFoldDB" id="A0A433UP96"/>
<evidence type="ECO:0000259" key="8">
    <source>
        <dbReference type="Pfam" id="PF01757"/>
    </source>
</evidence>
<evidence type="ECO:0000256" key="5">
    <source>
        <dbReference type="ARBA" id="ARBA00022989"/>
    </source>
</evidence>
<gene>
    <name evidence="9" type="ORF">DSM106972_089780</name>
</gene>
<keyword evidence="5 7" id="KW-1133">Transmembrane helix</keyword>
<comment type="similarity">
    <text evidence="2">Belongs to the acyltransferase 3 family.</text>
</comment>
<name>A0A433UP96_9CYAN</name>
<evidence type="ECO:0000256" key="4">
    <source>
        <dbReference type="ARBA" id="ARBA00022692"/>
    </source>
</evidence>